<dbReference type="EMBL" id="JARQZJ010000092">
    <property type="protein sequence ID" value="KAK9883882.1"/>
    <property type="molecule type" value="Genomic_DNA"/>
</dbReference>
<keyword evidence="1" id="KW-0472">Membrane</keyword>
<proteinExistence type="predicted"/>
<reference evidence="2 3" key="1">
    <citation type="submission" date="2023-03" db="EMBL/GenBank/DDBJ databases">
        <title>Genome insight into feeding habits of ladybird beetles.</title>
        <authorList>
            <person name="Li H.-S."/>
            <person name="Huang Y.-H."/>
            <person name="Pang H."/>
        </authorList>
    </citation>
    <scope>NUCLEOTIDE SEQUENCE [LARGE SCALE GENOMIC DNA]</scope>
    <source>
        <strain evidence="2">SYSU_2023b</strain>
        <tissue evidence="2">Whole body</tissue>
    </source>
</reference>
<dbReference type="AlphaFoldDB" id="A0AAW1UTR4"/>
<dbReference type="GO" id="GO:0005615">
    <property type="term" value="C:extracellular space"/>
    <property type="evidence" value="ECO:0007669"/>
    <property type="project" value="TreeGrafter"/>
</dbReference>
<dbReference type="PANTHER" id="PTHR28434:SF1">
    <property type="entry name" value="PROTEIN C3ORF33"/>
    <property type="match status" value="1"/>
</dbReference>
<comment type="caution">
    <text evidence="2">The sequence shown here is derived from an EMBL/GenBank/DDBJ whole genome shotgun (WGS) entry which is preliminary data.</text>
</comment>
<feature type="transmembrane region" description="Helical" evidence="1">
    <location>
        <begin position="20"/>
        <end position="38"/>
    </location>
</feature>
<evidence type="ECO:0000313" key="3">
    <source>
        <dbReference type="Proteomes" id="UP001431783"/>
    </source>
</evidence>
<evidence type="ECO:0000256" key="1">
    <source>
        <dbReference type="SAM" id="Phobius"/>
    </source>
</evidence>
<name>A0AAW1UTR4_9CUCU</name>
<evidence type="ECO:0008006" key="4">
    <source>
        <dbReference type="Google" id="ProtNLM"/>
    </source>
</evidence>
<keyword evidence="3" id="KW-1185">Reference proteome</keyword>
<organism evidence="2 3">
    <name type="scientific">Henosepilachna vigintioctopunctata</name>
    <dbReference type="NCBI Taxonomy" id="420089"/>
    <lineage>
        <taxon>Eukaryota</taxon>
        <taxon>Metazoa</taxon>
        <taxon>Ecdysozoa</taxon>
        <taxon>Arthropoda</taxon>
        <taxon>Hexapoda</taxon>
        <taxon>Insecta</taxon>
        <taxon>Pterygota</taxon>
        <taxon>Neoptera</taxon>
        <taxon>Endopterygota</taxon>
        <taxon>Coleoptera</taxon>
        <taxon>Polyphaga</taxon>
        <taxon>Cucujiformia</taxon>
        <taxon>Coccinelloidea</taxon>
        <taxon>Coccinellidae</taxon>
        <taxon>Epilachninae</taxon>
        <taxon>Epilachnini</taxon>
        <taxon>Henosepilachna</taxon>
    </lineage>
</organism>
<dbReference type="Proteomes" id="UP001431783">
    <property type="component" value="Unassembled WGS sequence"/>
</dbReference>
<dbReference type="PANTHER" id="PTHR28434">
    <property type="entry name" value="PROTEIN C3ORF33"/>
    <property type="match status" value="1"/>
</dbReference>
<keyword evidence="1" id="KW-1133">Transmembrane helix</keyword>
<keyword evidence="1" id="KW-0812">Transmembrane</keyword>
<accession>A0AAW1UTR4</accession>
<sequence>MDTLKKGFDSYGNFMDQEIVAVQLGCYSVALLGLTAAIRKVRPFSRFKRPKDIPAHFISEKKSLTGCVKRIDPFAQLLMIEHKPLISLPVITKGELPIKILGVKLSSLGISWLQTVIVNSEVSFIPVKKDKDFVQCEVLLPNIKSVVEKNIIEKKKNIILKKILTKKEEPFVNVGECLVKIGFAETVPIEKSILNDTQHAHYYKSLHSAELYALKKKLGLKYYSNILKSILEMLLMKLVNYTKDLSLKVIHYIWNIPSKLTPA</sequence>
<gene>
    <name evidence="2" type="ORF">WA026_004820</name>
</gene>
<dbReference type="InterPro" id="IPR042421">
    <property type="entry name" value="C3orf33-like"/>
</dbReference>
<evidence type="ECO:0000313" key="2">
    <source>
        <dbReference type="EMBL" id="KAK9883882.1"/>
    </source>
</evidence>
<protein>
    <recommendedName>
        <fullName evidence="4">Lon N-terminal domain-containing protein</fullName>
    </recommendedName>
</protein>